<organism evidence="2 3">
    <name type="scientific">Dongia soli</name>
    <dbReference type="NCBI Taxonomy" id="600628"/>
    <lineage>
        <taxon>Bacteria</taxon>
        <taxon>Pseudomonadati</taxon>
        <taxon>Pseudomonadota</taxon>
        <taxon>Alphaproteobacteria</taxon>
        <taxon>Rhodospirillales</taxon>
        <taxon>Dongiaceae</taxon>
        <taxon>Dongia</taxon>
    </lineage>
</organism>
<dbReference type="PANTHER" id="PTHR33986:SF15">
    <property type="entry name" value="MITOCHONDRIAL FISSION PROTEIN ELM1"/>
    <property type="match status" value="1"/>
</dbReference>
<dbReference type="InterPro" id="IPR009367">
    <property type="entry name" value="Elm1-like"/>
</dbReference>
<dbReference type="PANTHER" id="PTHR33986">
    <property type="entry name" value="OS02G0535700 PROTEIN"/>
    <property type="match status" value="1"/>
</dbReference>
<name>A0ABU5E8H0_9PROT</name>
<keyword evidence="3" id="KW-1185">Reference proteome</keyword>
<gene>
    <name evidence="2" type="ORF">SMD27_03530</name>
</gene>
<sequence>MTSDDTVAAKPVIWAISAWRAGDHAQVAALATALERAFGWRAEFKPPFDRRQDPGNSGYAAPWPDAVIGVGRGGLRLASWIKEQSGGHTRIIVLGRVEGSMDICDLVVTTAQYGLPDNANLIRLTLPFTPEIPPADEAQGVWRTQFGTLPRPLIGVLVGGPSSPLIFGKPEGERLTADLARLAGLTGGSLLIATGRRTPPEVASLLAHLAGSSPDRHRFLPFPPEGFQRPEDNPYPAILGMADRFVVTADSVSMLADAALTGRPISLFDLPVEPEKTTFKERLRRRRRRRFATGRRKDVIDHMYDWAVRRGHARPARHVPTLIAWLIRSGAFSGDPVKAQCLAGRLVAERETVLRRVRGLLAGFAIQAPPAASPTAASTGGTGGGTAGGTVFGERC</sequence>
<reference evidence="2 3" key="1">
    <citation type="journal article" date="2016" name="Antonie Van Leeuwenhoek">
        <title>Dongia soli sp. nov., isolated from soil from Dokdo, Korea.</title>
        <authorList>
            <person name="Kim D.U."/>
            <person name="Lee H."/>
            <person name="Kim H."/>
            <person name="Kim S.G."/>
            <person name="Ka J.O."/>
        </authorList>
    </citation>
    <scope>NUCLEOTIDE SEQUENCE [LARGE SCALE GENOMIC DNA]</scope>
    <source>
        <strain evidence="2 3">D78</strain>
    </source>
</reference>
<dbReference type="EMBL" id="JAXCLW010000001">
    <property type="protein sequence ID" value="MDY0881900.1"/>
    <property type="molecule type" value="Genomic_DNA"/>
</dbReference>
<evidence type="ECO:0000313" key="2">
    <source>
        <dbReference type="EMBL" id="MDY0881900.1"/>
    </source>
</evidence>
<comment type="caution">
    <text evidence="2">The sequence shown here is derived from an EMBL/GenBank/DDBJ whole genome shotgun (WGS) entry which is preliminary data.</text>
</comment>
<proteinExistence type="predicted"/>
<dbReference type="Proteomes" id="UP001279642">
    <property type="component" value="Unassembled WGS sequence"/>
</dbReference>
<protein>
    <submittedName>
        <fullName evidence="2">ELM1/GtrOC1 family putative glycosyltransferase</fullName>
    </submittedName>
</protein>
<feature type="compositionally biased region" description="Gly residues" evidence="1">
    <location>
        <begin position="380"/>
        <end position="396"/>
    </location>
</feature>
<dbReference type="Pfam" id="PF06258">
    <property type="entry name" value="Mito_fiss_Elm1"/>
    <property type="match status" value="1"/>
</dbReference>
<dbReference type="RefSeq" id="WP_320506942.1">
    <property type="nucleotide sequence ID" value="NZ_JAXCLW010000001.1"/>
</dbReference>
<accession>A0ABU5E8H0</accession>
<evidence type="ECO:0000256" key="1">
    <source>
        <dbReference type="SAM" id="MobiDB-lite"/>
    </source>
</evidence>
<evidence type="ECO:0000313" key="3">
    <source>
        <dbReference type="Proteomes" id="UP001279642"/>
    </source>
</evidence>
<feature type="region of interest" description="Disordered" evidence="1">
    <location>
        <begin position="371"/>
        <end position="396"/>
    </location>
</feature>